<sequence length="352" mass="41436">MELKEIVLKENELEIKPDWEKIFKRKAPLFLEIGIGNGEFIVWIAKKNPESNFIGVEVSKKYLRKAVNRVVNEGLKNVKLMYIEGSKFISKFLERETLSGIYINFPDPWLKKKHKKRRLISQPFVWLVADRLTLEGFFLMVTDCEEYAKEVAELFSECPAFLPLWDSSVKINLTDYYLTKYARKWLSQGLPLFYIGFKKHKRVEIPEWVYKFYPLAKFSEEEALPENILEVNEKVDFFELAKKLPRGIVWKREEEVIKILDVYYKEDGVLIDTLVVKGFLKQRFFITIKLYQGKKIIIAIHDSDKPDITEEVHKAIIIVTLEIQKVFKNSRLVKSTCKKKFLNSCKVSSCIN</sequence>
<comment type="caution">
    <text evidence="7">Lacks conserved residue(s) required for the propagation of feature annotation.</text>
</comment>
<evidence type="ECO:0000313" key="8">
    <source>
        <dbReference type="EMBL" id="MDF2952988.1"/>
    </source>
</evidence>
<feature type="binding site" evidence="7">
    <location>
        <position position="84"/>
    </location>
    <ligand>
        <name>S-adenosyl-L-methionine</name>
        <dbReference type="ChEBI" id="CHEBI:59789"/>
    </ligand>
</feature>
<dbReference type="GO" id="GO:0043527">
    <property type="term" value="C:tRNA methyltransferase complex"/>
    <property type="evidence" value="ECO:0007669"/>
    <property type="project" value="TreeGrafter"/>
</dbReference>
<comment type="function">
    <text evidence="2 7">Catalyzes the formation of N(7)-methylguanine at position 46 (m7G46) in tRNA.</text>
</comment>
<evidence type="ECO:0000313" key="9">
    <source>
        <dbReference type="Proteomes" id="UP001144110"/>
    </source>
</evidence>
<evidence type="ECO:0000256" key="2">
    <source>
        <dbReference type="ARBA" id="ARBA00003015"/>
    </source>
</evidence>
<name>A0AAE3P334_9BACT</name>
<dbReference type="GO" id="GO:0008176">
    <property type="term" value="F:tRNA (guanine(46)-N7)-methyltransferase activity"/>
    <property type="evidence" value="ECO:0007669"/>
    <property type="project" value="UniProtKB-UniRule"/>
</dbReference>
<dbReference type="Pfam" id="PF02390">
    <property type="entry name" value="Methyltransf_4"/>
    <property type="match status" value="1"/>
</dbReference>
<accession>A0AAE3P334</accession>
<evidence type="ECO:0000256" key="6">
    <source>
        <dbReference type="ARBA" id="ARBA00022694"/>
    </source>
</evidence>
<dbReference type="SUPFAM" id="SSF53335">
    <property type="entry name" value="S-adenosyl-L-methionine-dependent methyltransferases"/>
    <property type="match status" value="1"/>
</dbReference>
<proteinExistence type="inferred from homology"/>
<dbReference type="Gene3D" id="3.40.50.150">
    <property type="entry name" value="Vaccinia Virus protein VP39"/>
    <property type="match status" value="1"/>
</dbReference>
<dbReference type="InterPro" id="IPR029063">
    <property type="entry name" value="SAM-dependent_MTases_sf"/>
</dbReference>
<organism evidence="8 9">
    <name type="scientific">Candidatus Thermodesulfobacterium syntrophicum</name>
    <dbReference type="NCBI Taxonomy" id="3060442"/>
    <lineage>
        <taxon>Bacteria</taxon>
        <taxon>Pseudomonadati</taxon>
        <taxon>Thermodesulfobacteriota</taxon>
        <taxon>Thermodesulfobacteria</taxon>
        <taxon>Thermodesulfobacteriales</taxon>
        <taxon>Thermodesulfobacteriaceae</taxon>
        <taxon>Thermodesulfobacterium</taxon>
    </lineage>
</organism>
<dbReference type="AlphaFoldDB" id="A0AAE3P334"/>
<protein>
    <recommendedName>
        <fullName evidence="7">tRNA (guanine-N(7)-)-methyltransferase</fullName>
        <ecNumber evidence="7">2.1.1.33</ecNumber>
    </recommendedName>
    <alternativeName>
        <fullName evidence="7">tRNA (guanine(46)-N(7))-methyltransferase</fullName>
    </alternativeName>
    <alternativeName>
        <fullName evidence="7">tRNA(m7G46)-methyltransferase</fullName>
    </alternativeName>
</protein>
<dbReference type="InterPro" id="IPR055361">
    <property type="entry name" value="tRNA_methyltr_TrmB_bact"/>
</dbReference>
<feature type="binding site" evidence="7">
    <location>
        <position position="111"/>
    </location>
    <ligand>
        <name>substrate</name>
    </ligand>
</feature>
<evidence type="ECO:0000256" key="7">
    <source>
        <dbReference type="HAMAP-Rule" id="MF_01057"/>
    </source>
</evidence>
<evidence type="ECO:0000256" key="4">
    <source>
        <dbReference type="ARBA" id="ARBA00022679"/>
    </source>
</evidence>
<evidence type="ECO:0000256" key="5">
    <source>
        <dbReference type="ARBA" id="ARBA00022691"/>
    </source>
</evidence>
<feature type="binding site" evidence="7">
    <location>
        <position position="57"/>
    </location>
    <ligand>
        <name>S-adenosyl-L-methionine</name>
        <dbReference type="ChEBI" id="CHEBI:59789"/>
    </ligand>
</feature>
<dbReference type="InterPro" id="IPR003358">
    <property type="entry name" value="tRNA_(Gua-N-7)_MeTrfase_Trmb"/>
</dbReference>
<dbReference type="HAMAP" id="MF_01057">
    <property type="entry name" value="tRNA_methyltr_TrmB"/>
    <property type="match status" value="1"/>
</dbReference>
<dbReference type="NCBIfam" id="TIGR00091">
    <property type="entry name" value="tRNA (guanosine(46)-N7)-methyltransferase TrmB"/>
    <property type="match status" value="1"/>
</dbReference>
<dbReference type="PROSITE" id="PS51625">
    <property type="entry name" value="SAM_MT_TRMB"/>
    <property type="match status" value="1"/>
</dbReference>
<comment type="caution">
    <text evidence="8">The sequence shown here is derived from an EMBL/GenBank/DDBJ whole genome shotgun (WGS) entry which is preliminary data.</text>
</comment>
<feature type="binding site" evidence="7">
    <location>
        <position position="32"/>
    </location>
    <ligand>
        <name>S-adenosyl-L-methionine</name>
        <dbReference type="ChEBI" id="CHEBI:59789"/>
    </ligand>
</feature>
<feature type="binding site" evidence="7">
    <location>
        <position position="107"/>
    </location>
    <ligand>
        <name>S-adenosyl-L-methionine</name>
        <dbReference type="ChEBI" id="CHEBI:59789"/>
    </ligand>
</feature>
<comment type="catalytic activity">
    <reaction evidence="1 7">
        <text>guanosine(46) in tRNA + S-adenosyl-L-methionine = N(7)-methylguanosine(46) in tRNA + S-adenosyl-L-homocysteine</text>
        <dbReference type="Rhea" id="RHEA:42708"/>
        <dbReference type="Rhea" id="RHEA-COMP:10188"/>
        <dbReference type="Rhea" id="RHEA-COMP:10189"/>
        <dbReference type="ChEBI" id="CHEBI:57856"/>
        <dbReference type="ChEBI" id="CHEBI:59789"/>
        <dbReference type="ChEBI" id="CHEBI:74269"/>
        <dbReference type="ChEBI" id="CHEBI:74480"/>
        <dbReference type="EC" id="2.1.1.33"/>
    </reaction>
</comment>
<evidence type="ECO:0000256" key="1">
    <source>
        <dbReference type="ARBA" id="ARBA00000142"/>
    </source>
</evidence>
<dbReference type="Proteomes" id="UP001144110">
    <property type="component" value="Unassembled WGS sequence"/>
</dbReference>
<dbReference type="PANTHER" id="PTHR23417:SF14">
    <property type="entry name" value="PENTACOTRIPEPTIDE-REPEAT REGION OF PRORP DOMAIN-CONTAINING PROTEIN"/>
    <property type="match status" value="1"/>
</dbReference>
<keyword evidence="5 7" id="KW-0949">S-adenosyl-L-methionine</keyword>
<comment type="similarity">
    <text evidence="7">Belongs to the class I-like SAM-binding methyltransferase superfamily. TrmB family.</text>
</comment>
<feature type="binding site" evidence="7">
    <location>
        <position position="143"/>
    </location>
    <ligand>
        <name>substrate</name>
    </ligand>
</feature>
<reference evidence="8" key="1">
    <citation type="submission" date="2022-11" db="EMBL/GenBank/DDBJ databases">
        <title>Candidatus Alkanophaga archaea from heated hydrothermal vent sediment oxidize petroleum alkanes.</title>
        <authorList>
            <person name="Zehnle H."/>
            <person name="Laso-Perez R."/>
            <person name="Lipp J."/>
            <person name="Teske A."/>
            <person name="Wegener G."/>
        </authorList>
    </citation>
    <scope>NUCLEOTIDE SEQUENCE</scope>
    <source>
        <strain evidence="8">MCA70</strain>
    </source>
</reference>
<gene>
    <name evidence="7" type="primary">trmB</name>
    <name evidence="8" type="ORF">OD816_000233</name>
</gene>
<dbReference type="EMBL" id="JAPHEG010000001">
    <property type="protein sequence ID" value="MDF2952988.1"/>
    <property type="molecule type" value="Genomic_DNA"/>
</dbReference>
<dbReference type="PANTHER" id="PTHR23417">
    <property type="entry name" value="3-DEOXY-D-MANNO-OCTULOSONIC-ACID TRANSFERASE/TRNA GUANINE-N 7 - -METHYLTRANSFERASE"/>
    <property type="match status" value="1"/>
</dbReference>
<comment type="pathway">
    <text evidence="7">tRNA modification; N(7)-methylguanine-tRNA biosynthesis.</text>
</comment>
<keyword evidence="3 7" id="KW-0489">Methyltransferase</keyword>
<keyword evidence="6 7" id="KW-0819">tRNA processing</keyword>
<evidence type="ECO:0000256" key="3">
    <source>
        <dbReference type="ARBA" id="ARBA00022603"/>
    </source>
</evidence>
<keyword evidence="4 7" id="KW-0808">Transferase</keyword>
<dbReference type="EC" id="2.1.1.33" evidence="7"/>